<proteinExistence type="predicted"/>
<dbReference type="Proteomes" id="UP000277671">
    <property type="component" value="Unassembled WGS sequence"/>
</dbReference>
<evidence type="ECO:0000313" key="2">
    <source>
        <dbReference type="Proteomes" id="UP000277671"/>
    </source>
</evidence>
<gene>
    <name evidence="1" type="ORF">BDK92_7221</name>
</gene>
<organism evidence="1 2">
    <name type="scientific">Micromonospora pisi</name>
    <dbReference type="NCBI Taxonomy" id="589240"/>
    <lineage>
        <taxon>Bacteria</taxon>
        <taxon>Bacillati</taxon>
        <taxon>Actinomycetota</taxon>
        <taxon>Actinomycetes</taxon>
        <taxon>Micromonosporales</taxon>
        <taxon>Micromonosporaceae</taxon>
        <taxon>Micromonospora</taxon>
    </lineage>
</organism>
<reference evidence="1 2" key="1">
    <citation type="submission" date="2018-10" db="EMBL/GenBank/DDBJ databases">
        <title>Sequencing the genomes of 1000 actinobacteria strains.</title>
        <authorList>
            <person name="Klenk H.-P."/>
        </authorList>
    </citation>
    <scope>NUCLEOTIDE SEQUENCE [LARGE SCALE GENOMIC DNA]</scope>
    <source>
        <strain evidence="1 2">DSM 45175</strain>
    </source>
</reference>
<sequence length="76" mass="8037">MSRVDEPLTRAAIWEAAAMTIAQHEGRGTSYAPGTCACCTPDGCAQLAWAVAIRAGRSAVYPEPQHQPVDRLAVAL</sequence>
<dbReference type="EMBL" id="RBKT01000001">
    <property type="protein sequence ID" value="RKR92743.1"/>
    <property type="molecule type" value="Genomic_DNA"/>
</dbReference>
<dbReference type="OrthoDB" id="3394517at2"/>
<evidence type="ECO:0000313" key="1">
    <source>
        <dbReference type="EMBL" id="RKR92743.1"/>
    </source>
</evidence>
<dbReference type="AlphaFoldDB" id="A0A495JUS3"/>
<dbReference type="RefSeq" id="WP_121160693.1">
    <property type="nucleotide sequence ID" value="NZ_RBKT01000001.1"/>
</dbReference>
<comment type="caution">
    <text evidence="1">The sequence shown here is derived from an EMBL/GenBank/DDBJ whole genome shotgun (WGS) entry which is preliminary data.</text>
</comment>
<protein>
    <submittedName>
        <fullName evidence="1">Uncharacterized protein</fullName>
    </submittedName>
</protein>
<keyword evidence="2" id="KW-1185">Reference proteome</keyword>
<name>A0A495JUS3_9ACTN</name>
<accession>A0A495JUS3</accession>